<dbReference type="GO" id="GO:0009306">
    <property type="term" value="P:protein secretion"/>
    <property type="evidence" value="ECO:0007669"/>
    <property type="project" value="InterPro"/>
</dbReference>
<dbReference type="EMBL" id="CP003236">
    <property type="protein sequence ID" value="AFK54768.1"/>
    <property type="molecule type" value="Genomic_DNA"/>
</dbReference>
<dbReference type="STRING" id="1110502.TMO_2930"/>
<dbReference type="Pfam" id="PF00263">
    <property type="entry name" value="Secretin"/>
    <property type="match status" value="1"/>
</dbReference>
<gene>
    <name evidence="4" type="ordered locus">TMO_2930</name>
</gene>
<dbReference type="HOGENOM" id="CLU_529895_0_0_5"/>
<keyword evidence="5" id="KW-1185">Reference proteome</keyword>
<feature type="domain" description="Type II/III secretion system secretin-like" evidence="3">
    <location>
        <begin position="300"/>
        <end position="448"/>
    </location>
</feature>
<evidence type="ECO:0000256" key="2">
    <source>
        <dbReference type="SAM" id="MobiDB-lite"/>
    </source>
</evidence>
<dbReference type="RefSeq" id="WP_014746445.1">
    <property type="nucleotide sequence ID" value="NC_017956.1"/>
</dbReference>
<reference evidence="4 5" key="1">
    <citation type="journal article" date="2012" name="J. Am. Chem. Soc.">
        <title>Bacterial biosynthesis and maturation of the didemnin anti-cancer agents.</title>
        <authorList>
            <person name="Xu Y."/>
            <person name="Kersten R.D."/>
            <person name="Nam S.J."/>
            <person name="Lu L."/>
            <person name="Al-Suwailem A.M."/>
            <person name="Zheng H."/>
            <person name="Fenical W."/>
            <person name="Dorrestein P.C."/>
            <person name="Moore B.S."/>
            <person name="Qian P.Y."/>
        </authorList>
    </citation>
    <scope>NUCLEOTIDE SEQUENCE [LARGE SCALE GENOMIC DNA]</scope>
    <source>
        <strain evidence="4 5">KA081020-065</strain>
    </source>
</reference>
<name>I3TPT0_TISMK</name>
<evidence type="ECO:0000313" key="4">
    <source>
        <dbReference type="EMBL" id="AFK54768.1"/>
    </source>
</evidence>
<proteinExistence type="inferred from homology"/>
<sequence length="514" mass="56145">MNLVPSPAAPTSPRRPHGFFRPPERRAIPGRRIRAAAAASACIILSACFGGTPHFAEPMAPIHELGHDWRKHFSYGLDLLDQDTPLNNRAVFTRAAFASAARFARDHAPSYVGLGLAESMLGNQGEAEVAFLNAALIEDRSLYWALATIAALRNGDEAVARTLFDAMQSAKIQSDDPASRFVREVYLAENPPSEAAITRIPYQARIEGLDDDLICNDTSDDDVCRDLNIVANLYFVRRTSSETMARGTDFFNELTVQLGAERTQSWEKNSGQDWQMSILNEVTLSIPEIQYAVRITPQASNSKVYVDAAPSVVTSIGNTSEIHEGANLTILYNSTGDAEEYTAETGLTLHIEPDRATPRYASLQLQFEFSSIATFEPSALAQVLNVSKNTYQITGYFPYGRPVVLGTIANTTKQHTNSGQTVLDRIPLVGGAFGQSDTQLATSDTLILARLSVPSAFHGSHEQRVLDAMRGMGVEVMGYDMIERRRIVHLAPDLLDFLPAFLKTGALSGTGFEG</sequence>
<evidence type="ECO:0000313" key="5">
    <source>
        <dbReference type="Proteomes" id="UP000005258"/>
    </source>
</evidence>
<comment type="similarity">
    <text evidence="1">Belongs to the bacterial secretin family.</text>
</comment>
<protein>
    <recommendedName>
        <fullName evidence="3">Type II/III secretion system secretin-like domain-containing protein</fullName>
    </recommendedName>
</protein>
<organism evidence="4 5">
    <name type="scientific">Tistrella mobilis (strain KA081020-065)</name>
    <dbReference type="NCBI Taxonomy" id="1110502"/>
    <lineage>
        <taxon>Bacteria</taxon>
        <taxon>Pseudomonadati</taxon>
        <taxon>Pseudomonadota</taxon>
        <taxon>Alphaproteobacteria</taxon>
        <taxon>Geminicoccales</taxon>
        <taxon>Geminicoccaceae</taxon>
        <taxon>Tistrella</taxon>
    </lineage>
</organism>
<dbReference type="InterPro" id="IPR004846">
    <property type="entry name" value="T2SS/T3SS_dom"/>
</dbReference>
<feature type="region of interest" description="Disordered" evidence="2">
    <location>
        <begin position="1"/>
        <end position="25"/>
    </location>
</feature>
<accession>I3TPT0</accession>
<dbReference type="Proteomes" id="UP000005258">
    <property type="component" value="Chromosome"/>
</dbReference>
<dbReference type="eggNOG" id="COG1450">
    <property type="taxonomic scope" value="Bacteria"/>
</dbReference>
<dbReference type="KEGG" id="tmo:TMO_2930"/>
<evidence type="ECO:0000259" key="3">
    <source>
        <dbReference type="Pfam" id="PF00263"/>
    </source>
</evidence>
<evidence type="ECO:0000256" key="1">
    <source>
        <dbReference type="RuleBase" id="RU004003"/>
    </source>
</evidence>
<feature type="compositionally biased region" description="Low complexity" evidence="2">
    <location>
        <begin position="1"/>
        <end position="12"/>
    </location>
</feature>
<dbReference type="AlphaFoldDB" id="I3TPT0"/>